<protein>
    <submittedName>
        <fullName evidence="2">Uncharacterized protein</fullName>
    </submittedName>
</protein>
<organism evidence="2 3">
    <name type="scientific">Pleurotus eryngii</name>
    <name type="common">Boletus of the steppes</name>
    <dbReference type="NCBI Taxonomy" id="5323"/>
    <lineage>
        <taxon>Eukaryota</taxon>
        <taxon>Fungi</taxon>
        <taxon>Dikarya</taxon>
        <taxon>Basidiomycota</taxon>
        <taxon>Agaricomycotina</taxon>
        <taxon>Agaricomycetes</taxon>
        <taxon>Agaricomycetidae</taxon>
        <taxon>Agaricales</taxon>
        <taxon>Pleurotineae</taxon>
        <taxon>Pleurotaceae</taxon>
        <taxon>Pleurotus</taxon>
    </lineage>
</organism>
<evidence type="ECO:0000313" key="2">
    <source>
        <dbReference type="EMBL" id="KAF9490992.1"/>
    </source>
</evidence>
<gene>
    <name evidence="2" type="ORF">BDN71DRAFT_1434308</name>
</gene>
<evidence type="ECO:0000256" key="1">
    <source>
        <dbReference type="SAM" id="MobiDB-lite"/>
    </source>
</evidence>
<sequence length="164" mass="18346">MTESESKSKSSSDTLEAVYEPTADTSTMTDSTSEYYDLTDQTVSNYDQTWHEIHAGKIPECPESDKGVTTESHANDTMIQGNRDDRPLNYLVPNLSKPPNKGESHFKNKTMHQESSTKTFVAFQCPESTPTEAQNWRQAICQANGLEPGAKSKLGQHSKNQWEL</sequence>
<comment type="caution">
    <text evidence="2">The sequence shown here is derived from an EMBL/GenBank/DDBJ whole genome shotgun (WGS) entry which is preliminary data.</text>
</comment>
<feature type="region of interest" description="Disordered" evidence="1">
    <location>
        <begin position="1"/>
        <end position="31"/>
    </location>
</feature>
<evidence type="ECO:0000313" key="3">
    <source>
        <dbReference type="Proteomes" id="UP000807025"/>
    </source>
</evidence>
<accession>A0A9P5ZMF9</accession>
<name>A0A9P5ZMF9_PLEER</name>
<dbReference type="AlphaFoldDB" id="A0A9P5ZMF9"/>
<proteinExistence type="predicted"/>
<dbReference type="Proteomes" id="UP000807025">
    <property type="component" value="Unassembled WGS sequence"/>
</dbReference>
<reference evidence="2" key="1">
    <citation type="submission" date="2020-11" db="EMBL/GenBank/DDBJ databases">
        <authorList>
            <consortium name="DOE Joint Genome Institute"/>
            <person name="Ahrendt S."/>
            <person name="Riley R."/>
            <person name="Andreopoulos W."/>
            <person name="Labutti K."/>
            <person name="Pangilinan J."/>
            <person name="Ruiz-Duenas F.J."/>
            <person name="Barrasa J.M."/>
            <person name="Sanchez-Garcia M."/>
            <person name="Camarero S."/>
            <person name="Miyauchi S."/>
            <person name="Serrano A."/>
            <person name="Linde D."/>
            <person name="Babiker R."/>
            <person name="Drula E."/>
            <person name="Ayuso-Fernandez I."/>
            <person name="Pacheco R."/>
            <person name="Padilla G."/>
            <person name="Ferreira P."/>
            <person name="Barriuso J."/>
            <person name="Kellner H."/>
            <person name="Castanera R."/>
            <person name="Alfaro M."/>
            <person name="Ramirez L."/>
            <person name="Pisabarro A.G."/>
            <person name="Kuo A."/>
            <person name="Tritt A."/>
            <person name="Lipzen A."/>
            <person name="He G."/>
            <person name="Yan M."/>
            <person name="Ng V."/>
            <person name="Cullen D."/>
            <person name="Martin F."/>
            <person name="Rosso M.-N."/>
            <person name="Henrissat B."/>
            <person name="Hibbett D."/>
            <person name="Martinez A.T."/>
            <person name="Grigoriev I.V."/>
        </authorList>
    </citation>
    <scope>NUCLEOTIDE SEQUENCE</scope>
    <source>
        <strain evidence="2">ATCC 90797</strain>
    </source>
</reference>
<dbReference type="EMBL" id="MU154629">
    <property type="protein sequence ID" value="KAF9490992.1"/>
    <property type="molecule type" value="Genomic_DNA"/>
</dbReference>
<keyword evidence="3" id="KW-1185">Reference proteome</keyword>
<feature type="compositionally biased region" description="Basic and acidic residues" evidence="1">
    <location>
        <begin position="1"/>
        <end position="10"/>
    </location>
</feature>
<feature type="compositionally biased region" description="Low complexity" evidence="1">
    <location>
        <begin position="22"/>
        <end position="31"/>
    </location>
</feature>